<dbReference type="EMBL" id="BMGZ01000001">
    <property type="protein sequence ID" value="GGH94884.1"/>
    <property type="molecule type" value="Genomic_DNA"/>
</dbReference>
<organism evidence="2 3">
    <name type="scientific">Aquisalinus luteolus</name>
    <dbReference type="NCBI Taxonomy" id="1566827"/>
    <lineage>
        <taxon>Bacteria</taxon>
        <taxon>Pseudomonadati</taxon>
        <taxon>Pseudomonadota</taxon>
        <taxon>Alphaproteobacteria</taxon>
        <taxon>Parvularculales</taxon>
        <taxon>Parvularculaceae</taxon>
        <taxon>Aquisalinus</taxon>
    </lineage>
</organism>
<gene>
    <name evidence="2" type="ORF">GCM10011355_10120</name>
</gene>
<name>A0A8J3EQH4_9PROT</name>
<comment type="caution">
    <text evidence="2">The sequence shown here is derived from an EMBL/GenBank/DDBJ whole genome shotgun (WGS) entry which is preliminary data.</text>
</comment>
<feature type="transmembrane region" description="Helical" evidence="1">
    <location>
        <begin position="85"/>
        <end position="107"/>
    </location>
</feature>
<evidence type="ECO:0000313" key="3">
    <source>
        <dbReference type="Proteomes" id="UP000621856"/>
    </source>
</evidence>
<dbReference type="AlphaFoldDB" id="A0A8J3EQH4"/>
<evidence type="ECO:0000256" key="1">
    <source>
        <dbReference type="SAM" id="Phobius"/>
    </source>
</evidence>
<accession>A0A8J3EQH4</accession>
<reference evidence="2" key="2">
    <citation type="submission" date="2020-09" db="EMBL/GenBank/DDBJ databases">
        <authorList>
            <person name="Sun Q."/>
            <person name="Zhou Y."/>
        </authorList>
    </citation>
    <scope>NUCLEOTIDE SEQUENCE</scope>
    <source>
        <strain evidence="2">CGMCC 1.14984</strain>
    </source>
</reference>
<proteinExistence type="predicted"/>
<dbReference type="Proteomes" id="UP000621856">
    <property type="component" value="Unassembled WGS sequence"/>
</dbReference>
<feature type="transmembrane region" description="Helical" evidence="1">
    <location>
        <begin position="12"/>
        <end position="32"/>
    </location>
</feature>
<keyword evidence="1" id="KW-1133">Transmembrane helix</keyword>
<keyword evidence="1" id="KW-0812">Transmembrane</keyword>
<keyword evidence="1" id="KW-0472">Membrane</keyword>
<protein>
    <submittedName>
        <fullName evidence="2">Uncharacterized protein</fullName>
    </submittedName>
</protein>
<evidence type="ECO:0000313" key="2">
    <source>
        <dbReference type="EMBL" id="GGH94884.1"/>
    </source>
</evidence>
<reference evidence="2" key="1">
    <citation type="journal article" date="2014" name="Int. J. Syst. Evol. Microbiol.">
        <title>Complete genome sequence of Corynebacterium casei LMG S-19264T (=DSM 44701T), isolated from a smear-ripened cheese.</title>
        <authorList>
            <consortium name="US DOE Joint Genome Institute (JGI-PGF)"/>
            <person name="Walter F."/>
            <person name="Albersmeier A."/>
            <person name="Kalinowski J."/>
            <person name="Ruckert C."/>
        </authorList>
    </citation>
    <scope>NUCLEOTIDE SEQUENCE</scope>
    <source>
        <strain evidence="2">CGMCC 1.14984</strain>
    </source>
</reference>
<sequence>MEQLTPEMMLLAQGVTAVLWALIVFALSFVWFRPEHRGGKPWLTHLGALIFGFLFGGFIGLVMVPLGQAVTEGRIEMYSADYLKWYLPALVVLILMLRTDVTARLPLLGAPIRAYRSALLRRQIAQAEKRLAKMEAMRAGRTEPASTEIA</sequence>
<feature type="transmembrane region" description="Helical" evidence="1">
    <location>
        <begin position="44"/>
        <end position="65"/>
    </location>
</feature>